<accession>Q219R6</accession>
<sequence>MTESGKAVAEIATRPTGQPDLTLLLDMDGIIRDATLSGAMAGESIDGWLGRPWSEVAGETGGDKIKRMVDDARAIGFSAFRQINQRFPSGVEIPMEFTTMLLGDQAGMLVLGKNLQAVAELHARLIAAQQTMERDYWRLREVETRYRLVFEASNEAVVIVSPTDLRIVEANLAAVQALTGLQRGNEDLAGREFLLDIRPQDREAARAMLSRVRERGKALSILVHLGPSAQPWMLRGALMPSEPGQIFLLHFTPAAVSAPSPEQIEHSAIKELIDRVPDGFVALDAAGGVQHANQAFLDLVQVGTKAAVIGESLARWLSQPGADWNALLSQLRRYKTVRLFRTTLRGELGSETEVEISAVDVDGDEQSYVGVLLRNVSRRFNDAVEGDSLRMALGPISEQLGRSSLRKLVKDTVSIVEQHYVKEALEHAGGNRTATAELLGLSRQSLYAKLNRYGLDDREADTQDISED</sequence>
<dbReference type="InterPro" id="IPR000014">
    <property type="entry name" value="PAS"/>
</dbReference>
<protein>
    <submittedName>
        <fullName evidence="2">Putative PAS/PAC sensor protein</fullName>
    </submittedName>
</protein>
<reference evidence="2" key="1">
    <citation type="submission" date="2006-03" db="EMBL/GenBank/DDBJ databases">
        <title>Complete sequence of Rhodopseudomonas palustris BisB18.</title>
        <authorList>
            <consortium name="US DOE Joint Genome Institute"/>
            <person name="Copeland A."/>
            <person name="Lucas S."/>
            <person name="Lapidus A."/>
            <person name="Barry K."/>
            <person name="Detter J.C."/>
            <person name="Glavina del Rio T."/>
            <person name="Hammon N."/>
            <person name="Israni S."/>
            <person name="Dalin E."/>
            <person name="Tice H."/>
            <person name="Pitluck S."/>
            <person name="Chain P."/>
            <person name="Malfatti S."/>
            <person name="Shin M."/>
            <person name="Vergez L."/>
            <person name="Schmutz J."/>
            <person name="Larimer F."/>
            <person name="Land M."/>
            <person name="Hauser L."/>
            <person name="Pelletier D.A."/>
            <person name="Kyrpides N."/>
            <person name="Anderson I."/>
            <person name="Oda Y."/>
            <person name="Harwood C.S."/>
            <person name="Richardson P."/>
        </authorList>
    </citation>
    <scope>NUCLEOTIDE SEQUENCE [LARGE SCALE GENOMIC DNA]</scope>
    <source>
        <strain evidence="2">BisB18</strain>
    </source>
</reference>
<dbReference type="Gene3D" id="1.20.5.430">
    <property type="match status" value="1"/>
</dbReference>
<dbReference type="NCBIfam" id="TIGR02040">
    <property type="entry name" value="PpsR-CrtJ"/>
    <property type="match status" value="1"/>
</dbReference>
<proteinExistence type="predicted"/>
<dbReference type="SUPFAM" id="SSF46689">
    <property type="entry name" value="Homeodomain-like"/>
    <property type="match status" value="1"/>
</dbReference>
<dbReference type="GO" id="GO:0043565">
    <property type="term" value="F:sequence-specific DNA binding"/>
    <property type="evidence" value="ECO:0007669"/>
    <property type="project" value="InterPro"/>
</dbReference>
<evidence type="ECO:0000313" key="2">
    <source>
        <dbReference type="EMBL" id="ABD86870.1"/>
    </source>
</evidence>
<dbReference type="AlphaFoldDB" id="Q219R6"/>
<dbReference type="HOGENOM" id="CLU_562490_0_0_5"/>
<dbReference type="KEGG" id="rpc:RPC_1308"/>
<dbReference type="Pfam" id="PF02954">
    <property type="entry name" value="HTH_8"/>
    <property type="match status" value="1"/>
</dbReference>
<dbReference type="InterPro" id="IPR011785">
    <property type="entry name" value="Tscrpt_reg_PpsR-CrtJ"/>
</dbReference>
<dbReference type="PRINTS" id="PR01590">
    <property type="entry name" value="HTHFIS"/>
</dbReference>
<dbReference type="Gene3D" id="1.10.10.60">
    <property type="entry name" value="Homeodomain-like"/>
    <property type="match status" value="1"/>
</dbReference>
<dbReference type="NCBIfam" id="TIGR00229">
    <property type="entry name" value="sensory_box"/>
    <property type="match status" value="1"/>
</dbReference>
<dbReference type="InterPro" id="IPR009057">
    <property type="entry name" value="Homeodomain-like_sf"/>
</dbReference>
<feature type="domain" description="PAS" evidence="1">
    <location>
        <begin position="267"/>
        <end position="333"/>
    </location>
</feature>
<name>Q219R6_RHOPB</name>
<dbReference type="Gene3D" id="3.30.450.20">
    <property type="entry name" value="PAS domain"/>
    <property type="match status" value="2"/>
</dbReference>
<feature type="domain" description="PAS" evidence="1">
    <location>
        <begin position="144"/>
        <end position="214"/>
    </location>
</feature>
<dbReference type="InterPro" id="IPR002197">
    <property type="entry name" value="HTH_Fis"/>
</dbReference>
<dbReference type="CDD" id="cd00130">
    <property type="entry name" value="PAS"/>
    <property type="match status" value="2"/>
</dbReference>
<dbReference type="SUPFAM" id="SSF55785">
    <property type="entry name" value="PYP-like sensor domain (PAS domain)"/>
    <property type="match status" value="2"/>
</dbReference>
<gene>
    <name evidence="2" type="ordered locus">RPC_1308</name>
</gene>
<evidence type="ECO:0000259" key="1">
    <source>
        <dbReference type="SMART" id="SM00091"/>
    </source>
</evidence>
<dbReference type="SMART" id="SM00091">
    <property type="entry name" value="PAS"/>
    <property type="match status" value="2"/>
</dbReference>
<dbReference type="EMBL" id="CP000301">
    <property type="protein sequence ID" value="ABD86870.1"/>
    <property type="molecule type" value="Genomic_DNA"/>
</dbReference>
<organism evidence="2">
    <name type="scientific">Rhodopseudomonas palustris (strain BisB18)</name>
    <dbReference type="NCBI Taxonomy" id="316056"/>
    <lineage>
        <taxon>Bacteria</taxon>
        <taxon>Pseudomonadati</taxon>
        <taxon>Pseudomonadota</taxon>
        <taxon>Alphaproteobacteria</taxon>
        <taxon>Hyphomicrobiales</taxon>
        <taxon>Nitrobacteraceae</taxon>
        <taxon>Rhodopseudomonas</taxon>
    </lineage>
</organism>
<dbReference type="STRING" id="316056.RPC_1308"/>
<dbReference type="Pfam" id="PF13188">
    <property type="entry name" value="PAS_8"/>
    <property type="match status" value="2"/>
</dbReference>
<dbReference type="OrthoDB" id="5499170at2"/>
<dbReference type="eggNOG" id="COG2204">
    <property type="taxonomic scope" value="Bacteria"/>
</dbReference>
<dbReference type="InterPro" id="IPR035965">
    <property type="entry name" value="PAS-like_dom_sf"/>
</dbReference>
<dbReference type="RefSeq" id="WP_011471775.1">
    <property type="nucleotide sequence ID" value="NC_007925.1"/>
</dbReference>